<evidence type="ECO:0000313" key="1">
    <source>
        <dbReference type="EMBL" id="HAS8541255.1"/>
    </source>
</evidence>
<accession>A0A8H9TGM9</accession>
<dbReference type="AlphaFoldDB" id="A0A8H9TGM9"/>
<dbReference type="EMBL" id="DACRBY010000020">
    <property type="protein sequence ID" value="HAS8541255.1"/>
    <property type="molecule type" value="Genomic_DNA"/>
</dbReference>
<name>A0A8H9TGM9_VIBVL</name>
<comment type="caution">
    <text evidence="1">The sequence shown here is derived from an EMBL/GenBank/DDBJ whole genome shotgun (WGS) entry which is preliminary data.</text>
</comment>
<protein>
    <submittedName>
        <fullName evidence="1">Uncharacterized protein</fullName>
    </submittedName>
</protein>
<gene>
    <name evidence="1" type="ORF">I7730_15845</name>
</gene>
<proteinExistence type="predicted"/>
<dbReference type="Proteomes" id="UP000863257">
    <property type="component" value="Unassembled WGS sequence"/>
</dbReference>
<reference evidence="1" key="1">
    <citation type="journal article" date="2018" name="Genome Biol.">
        <title>SKESA: strategic k-mer extension for scrupulous assemblies.</title>
        <authorList>
            <person name="Souvorov A."/>
            <person name="Agarwala R."/>
            <person name="Lipman D.J."/>
        </authorList>
    </citation>
    <scope>NUCLEOTIDE SEQUENCE</scope>
    <source>
        <strain evidence="1">BCW_3452</strain>
    </source>
</reference>
<sequence>MQITAYQSIRANLERASHFFSLAPFLDQATKDLKYRPCTREVSHSIGEIRNMNFVAFRRAIGLPKTDSLTTYIAHELNESVSAS</sequence>
<reference evidence="1" key="2">
    <citation type="submission" date="2019-01" db="EMBL/GenBank/DDBJ databases">
        <authorList>
            <consortium name="NCBI Pathogen Detection Project"/>
        </authorList>
    </citation>
    <scope>NUCLEOTIDE SEQUENCE</scope>
    <source>
        <strain evidence="1">BCW_3452</strain>
    </source>
</reference>
<organism evidence="1">
    <name type="scientific">Vibrio vulnificus</name>
    <dbReference type="NCBI Taxonomy" id="672"/>
    <lineage>
        <taxon>Bacteria</taxon>
        <taxon>Pseudomonadati</taxon>
        <taxon>Pseudomonadota</taxon>
        <taxon>Gammaproteobacteria</taxon>
        <taxon>Vibrionales</taxon>
        <taxon>Vibrionaceae</taxon>
        <taxon>Vibrio</taxon>
    </lineage>
</organism>